<dbReference type="Pfam" id="PF01060">
    <property type="entry name" value="TTR-52"/>
    <property type="match status" value="1"/>
</dbReference>
<dbReference type="Proteomes" id="UP000030764">
    <property type="component" value="Unassembled WGS sequence"/>
</dbReference>
<evidence type="ECO:0008006" key="5">
    <source>
        <dbReference type="Google" id="ProtNLM"/>
    </source>
</evidence>
<comment type="similarity">
    <text evidence="1">Belongs to the nematode transthyretin-like family.</text>
</comment>
<reference evidence="2 4" key="1">
    <citation type="journal article" date="2014" name="Nat. Genet.">
        <title>Genome and transcriptome of the porcine whipworm Trichuris suis.</title>
        <authorList>
            <person name="Jex A.R."/>
            <person name="Nejsum P."/>
            <person name="Schwarz E.M."/>
            <person name="Hu L."/>
            <person name="Young N.D."/>
            <person name="Hall R.S."/>
            <person name="Korhonen P.K."/>
            <person name="Liao S."/>
            <person name="Thamsborg S."/>
            <person name="Xia J."/>
            <person name="Xu P."/>
            <person name="Wang S."/>
            <person name="Scheerlinck J.P."/>
            <person name="Hofmann A."/>
            <person name="Sternberg P.W."/>
            <person name="Wang J."/>
            <person name="Gasser R.B."/>
        </authorList>
    </citation>
    <scope>NUCLEOTIDE SEQUENCE [LARGE SCALE GENOMIC DNA]</scope>
    <source>
        <strain evidence="3">DCEP-RM93F</strain>
        <strain evidence="2">DCEP-RM93M</strain>
    </source>
</reference>
<proteinExistence type="inferred from homology"/>
<evidence type="ECO:0000256" key="1">
    <source>
        <dbReference type="ARBA" id="ARBA00010112"/>
    </source>
</evidence>
<protein>
    <recommendedName>
        <fullName evidence="5">Transthyretin-like family protein</fullName>
    </recommendedName>
</protein>
<name>A0A085LUK3_9BILA</name>
<dbReference type="InterPro" id="IPR038479">
    <property type="entry name" value="Transthyretin-like_sf"/>
</dbReference>
<evidence type="ECO:0000313" key="3">
    <source>
        <dbReference type="EMBL" id="KFD62241.1"/>
    </source>
</evidence>
<dbReference type="Gene3D" id="2.60.40.3330">
    <property type="match status" value="1"/>
</dbReference>
<evidence type="ECO:0000313" key="4">
    <source>
        <dbReference type="Proteomes" id="UP000030764"/>
    </source>
</evidence>
<dbReference type="EMBL" id="KL367599">
    <property type="protein sequence ID" value="KFD62241.1"/>
    <property type="molecule type" value="Genomic_DNA"/>
</dbReference>
<dbReference type="AlphaFoldDB" id="A0A085LUK3"/>
<dbReference type="PROSITE" id="PS51257">
    <property type="entry name" value="PROKAR_LIPOPROTEIN"/>
    <property type="match status" value="1"/>
</dbReference>
<accession>A0A085LUK3</accession>
<dbReference type="GO" id="GO:0009986">
    <property type="term" value="C:cell surface"/>
    <property type="evidence" value="ECO:0007669"/>
    <property type="project" value="InterPro"/>
</dbReference>
<keyword evidence="4" id="KW-1185">Reference proteome</keyword>
<organism evidence="2 4">
    <name type="scientific">Trichuris suis</name>
    <name type="common">pig whipworm</name>
    <dbReference type="NCBI Taxonomy" id="68888"/>
    <lineage>
        <taxon>Eukaryota</taxon>
        <taxon>Metazoa</taxon>
        <taxon>Ecdysozoa</taxon>
        <taxon>Nematoda</taxon>
        <taxon>Enoplea</taxon>
        <taxon>Dorylaimia</taxon>
        <taxon>Trichinellida</taxon>
        <taxon>Trichuridae</taxon>
        <taxon>Trichuris</taxon>
    </lineage>
</organism>
<dbReference type="InterPro" id="IPR001534">
    <property type="entry name" value="Transthyretin-like"/>
</dbReference>
<gene>
    <name evidence="2" type="ORF">M513_10504</name>
    <name evidence="3" type="ORF">M514_10504</name>
</gene>
<dbReference type="PANTHER" id="PTHR21700">
    <property type="entry name" value="TRANSTHYRETIN-LIKE FAMILY PROTEIN-RELATED"/>
    <property type="match status" value="1"/>
</dbReference>
<evidence type="ECO:0000313" key="2">
    <source>
        <dbReference type="EMBL" id="KFD48649.1"/>
    </source>
</evidence>
<dbReference type="EMBL" id="KL363288">
    <property type="protein sequence ID" value="KFD48649.1"/>
    <property type="molecule type" value="Genomic_DNA"/>
</dbReference>
<sequence>MQRIAAQTALQWSAMKLSLLVCCIVLISCRVDGLFGRMQRVIATGELFCGTKSAAGVKVKLIDIDTGPDDVMDEKYTDSNGKFHVDGQTEEITSIDPVLKIYHDCNDGKPGKRRWKLDIPKKYIGTSGKTPPTFDLGRVNLEAILHDEERDFI</sequence>
<dbReference type="Proteomes" id="UP000030758">
    <property type="component" value="Unassembled WGS sequence"/>
</dbReference>